<sequence>MLRIVPWSCREEWLETYQYLYNFDNIEQQTKGLQRVEAWKSRSGTKLPLAVEATASLIAAGMEDVRSLVKPYVVRHTMAMAIVRFVNGMVDMEQKGAYARSVQSIADEIGLPDWLVDLRHEATHASLPSLEVLRVGCKFALNWLRDRYWESQIAEFHERYQTLLTLLGKYAKLYESVKHDKKTTKKTAKKTKNGKLAQEIADLVGEFDMWQSLLDLSFGEQGLLFPSTETLQGIFPKSAAIKTREILFELPKDLRQWLSPLLKALHKTNEQFLSNFVSFLVRRAHKLEQNFRNKLLAHYHSCLVYYILCNCSKKNIEKKQWKLKVELDYLALLEVCLQNPSANSQRFLQLIIDNLETSESMKAKLYKFSAIKITLNNDKSLTKLTDNENTDLETLQQHFPLVAKKVEASLTESDEDSSVWKQCPPSFAHNYKFGAFIGEEPLQNQTLNQMNDEAMEVETNFDDGTSIEQCEQGIAEEEGDDSSENEFENDLNEMSEISCGFETSDTSAVKELTGEMIKDISQNIAIF</sequence>
<gene>
    <name evidence="1" type="ORF">PACLA_8A021122</name>
</gene>
<evidence type="ECO:0000313" key="1">
    <source>
        <dbReference type="EMBL" id="CAB3999720.1"/>
    </source>
</evidence>
<dbReference type="EMBL" id="CACRXK020003656">
    <property type="protein sequence ID" value="CAB3999720.1"/>
    <property type="molecule type" value="Genomic_DNA"/>
</dbReference>
<reference evidence="1" key="1">
    <citation type="submission" date="2020-04" db="EMBL/GenBank/DDBJ databases">
        <authorList>
            <person name="Alioto T."/>
            <person name="Alioto T."/>
            <person name="Gomez Garrido J."/>
        </authorList>
    </citation>
    <scope>NUCLEOTIDE SEQUENCE</scope>
    <source>
        <strain evidence="1">A484AB</strain>
    </source>
</reference>
<dbReference type="Proteomes" id="UP001152795">
    <property type="component" value="Unassembled WGS sequence"/>
</dbReference>
<protein>
    <submittedName>
        <fullName evidence="1">Pre-rRNA-processing las1-like</fullName>
    </submittedName>
</protein>
<name>A0A7D9E4B4_PARCT</name>
<dbReference type="Pfam" id="PF04031">
    <property type="entry name" value="Las1"/>
    <property type="match status" value="1"/>
</dbReference>
<proteinExistence type="predicted"/>
<dbReference type="GO" id="GO:0030687">
    <property type="term" value="C:preribosome, large subunit precursor"/>
    <property type="evidence" value="ECO:0007669"/>
    <property type="project" value="TreeGrafter"/>
</dbReference>
<dbReference type="PANTHER" id="PTHR15002:SF0">
    <property type="entry name" value="RIBOSOMAL BIOGENESIS PROTEIN LAS1L"/>
    <property type="match status" value="1"/>
</dbReference>
<dbReference type="GO" id="GO:0090730">
    <property type="term" value="C:Las1 complex"/>
    <property type="evidence" value="ECO:0007669"/>
    <property type="project" value="InterPro"/>
</dbReference>
<dbReference type="OrthoDB" id="10263222at2759"/>
<organism evidence="1 2">
    <name type="scientific">Paramuricea clavata</name>
    <name type="common">Red gorgonian</name>
    <name type="synonym">Violescent sea-whip</name>
    <dbReference type="NCBI Taxonomy" id="317549"/>
    <lineage>
        <taxon>Eukaryota</taxon>
        <taxon>Metazoa</taxon>
        <taxon>Cnidaria</taxon>
        <taxon>Anthozoa</taxon>
        <taxon>Octocorallia</taxon>
        <taxon>Malacalcyonacea</taxon>
        <taxon>Plexauridae</taxon>
        <taxon>Paramuricea</taxon>
    </lineage>
</organism>
<dbReference type="AlphaFoldDB" id="A0A7D9E4B4"/>
<dbReference type="GO" id="GO:0000460">
    <property type="term" value="P:maturation of 5.8S rRNA"/>
    <property type="evidence" value="ECO:0007669"/>
    <property type="project" value="TreeGrafter"/>
</dbReference>
<dbReference type="GO" id="GO:0004519">
    <property type="term" value="F:endonuclease activity"/>
    <property type="evidence" value="ECO:0007669"/>
    <property type="project" value="InterPro"/>
</dbReference>
<evidence type="ECO:0000313" key="2">
    <source>
        <dbReference type="Proteomes" id="UP001152795"/>
    </source>
</evidence>
<dbReference type="GO" id="GO:0000470">
    <property type="term" value="P:maturation of LSU-rRNA"/>
    <property type="evidence" value="ECO:0007669"/>
    <property type="project" value="TreeGrafter"/>
</dbReference>
<comment type="caution">
    <text evidence="1">The sequence shown here is derived from an EMBL/GenBank/DDBJ whole genome shotgun (WGS) entry which is preliminary data.</text>
</comment>
<dbReference type="InterPro" id="IPR007174">
    <property type="entry name" value="Las1"/>
</dbReference>
<accession>A0A7D9E4B4</accession>
<keyword evidence="2" id="KW-1185">Reference proteome</keyword>
<dbReference type="PANTHER" id="PTHR15002">
    <property type="entry name" value="RIBOSOMAL BIOGENESIS PROTEIN LAS1L"/>
    <property type="match status" value="1"/>
</dbReference>